<dbReference type="Gene3D" id="1.20.1510.10">
    <property type="entry name" value="Cation efflux protein transmembrane domain"/>
    <property type="match status" value="1"/>
</dbReference>
<dbReference type="InterPro" id="IPR027469">
    <property type="entry name" value="Cation_efflux_TMD_sf"/>
</dbReference>
<feature type="transmembrane region" description="Helical" evidence="7">
    <location>
        <begin position="106"/>
        <end position="128"/>
    </location>
</feature>
<evidence type="ECO:0000313" key="9">
    <source>
        <dbReference type="EMBL" id="MVX58712.1"/>
    </source>
</evidence>
<dbReference type="SUPFAM" id="SSF161111">
    <property type="entry name" value="Cation efflux protein transmembrane domain-like"/>
    <property type="match status" value="1"/>
</dbReference>
<dbReference type="PANTHER" id="PTHR45755:SF4">
    <property type="entry name" value="ZINC TRANSPORTER 7"/>
    <property type="match status" value="1"/>
</dbReference>
<accession>A0A7X3G857</accession>
<protein>
    <submittedName>
        <fullName evidence="9">Cation diffusion facilitator family transporter</fullName>
    </submittedName>
</protein>
<dbReference type="EMBL" id="WSRS01000020">
    <property type="protein sequence ID" value="MVX58712.1"/>
    <property type="molecule type" value="Genomic_DNA"/>
</dbReference>
<feature type="transmembrane region" description="Helical" evidence="7">
    <location>
        <begin position="75"/>
        <end position="94"/>
    </location>
</feature>
<organism evidence="9 10">
    <name type="scientific">Streptococcus danieliae</name>
    <dbReference type="NCBI Taxonomy" id="747656"/>
    <lineage>
        <taxon>Bacteria</taxon>
        <taxon>Bacillati</taxon>
        <taxon>Bacillota</taxon>
        <taxon>Bacilli</taxon>
        <taxon>Lactobacillales</taxon>
        <taxon>Streptococcaceae</taxon>
        <taxon>Streptococcus</taxon>
    </lineage>
</organism>
<dbReference type="GO" id="GO:0005385">
    <property type="term" value="F:zinc ion transmembrane transporter activity"/>
    <property type="evidence" value="ECO:0007669"/>
    <property type="project" value="InterPro"/>
</dbReference>
<evidence type="ECO:0000313" key="10">
    <source>
        <dbReference type="Proteomes" id="UP000461595"/>
    </source>
</evidence>
<name>A0A7X3G857_9STRE</name>
<evidence type="ECO:0000256" key="1">
    <source>
        <dbReference type="ARBA" id="ARBA00004141"/>
    </source>
</evidence>
<comment type="subcellular location">
    <subcellularLocation>
        <location evidence="1">Membrane</location>
        <topology evidence="1">Multi-pass membrane protein</topology>
    </subcellularLocation>
</comment>
<evidence type="ECO:0000256" key="7">
    <source>
        <dbReference type="SAM" id="Phobius"/>
    </source>
</evidence>
<dbReference type="InterPro" id="IPR045316">
    <property type="entry name" value="Msc2-like"/>
</dbReference>
<reference evidence="9 10" key="1">
    <citation type="submission" date="2019-12" db="EMBL/GenBank/DDBJ databases">
        <title>Microbes associate with the intestines of laboratory mice.</title>
        <authorList>
            <person name="Navarre W."/>
            <person name="Wong E."/>
        </authorList>
    </citation>
    <scope>NUCLEOTIDE SEQUENCE [LARGE SCALE GENOMIC DNA]</scope>
    <source>
        <strain evidence="9 10">NM51_B2-22</strain>
    </source>
</reference>
<dbReference type="GO" id="GO:0016020">
    <property type="term" value="C:membrane"/>
    <property type="evidence" value="ECO:0007669"/>
    <property type="project" value="UniProtKB-SubCell"/>
</dbReference>
<dbReference type="RefSeq" id="WP_160332525.1">
    <property type="nucleotide sequence ID" value="NZ_WSRS01000020.1"/>
</dbReference>
<evidence type="ECO:0000256" key="4">
    <source>
        <dbReference type="ARBA" id="ARBA00022989"/>
    </source>
</evidence>
<evidence type="ECO:0000256" key="3">
    <source>
        <dbReference type="ARBA" id="ARBA00022692"/>
    </source>
</evidence>
<proteinExistence type="predicted"/>
<evidence type="ECO:0000256" key="5">
    <source>
        <dbReference type="ARBA" id="ARBA00023065"/>
    </source>
</evidence>
<feature type="transmembrane region" description="Helical" evidence="7">
    <location>
        <begin position="7"/>
        <end position="28"/>
    </location>
</feature>
<feature type="domain" description="Cation efflux protein transmembrane" evidence="8">
    <location>
        <begin position="9"/>
        <end position="196"/>
    </location>
</feature>
<dbReference type="NCBIfam" id="TIGR01297">
    <property type="entry name" value="CDF"/>
    <property type="match status" value="1"/>
</dbReference>
<gene>
    <name evidence="9" type="ORF">E5983_03490</name>
</gene>
<feature type="transmembrane region" description="Helical" evidence="7">
    <location>
        <begin position="140"/>
        <end position="160"/>
    </location>
</feature>
<dbReference type="Proteomes" id="UP000461595">
    <property type="component" value="Unassembled WGS sequence"/>
</dbReference>
<keyword evidence="4 7" id="KW-1133">Transmembrane helix</keyword>
<dbReference type="GO" id="GO:0006882">
    <property type="term" value="P:intracellular zinc ion homeostasis"/>
    <property type="evidence" value="ECO:0007669"/>
    <property type="project" value="InterPro"/>
</dbReference>
<dbReference type="InterPro" id="IPR002524">
    <property type="entry name" value="Cation_efflux"/>
</dbReference>
<keyword evidence="5" id="KW-0406">Ion transport</keyword>
<keyword evidence="3 7" id="KW-0812">Transmembrane</keyword>
<evidence type="ECO:0000256" key="2">
    <source>
        <dbReference type="ARBA" id="ARBA00022448"/>
    </source>
</evidence>
<sequence>MHKHSKTTFIAFVLNLSFAILEGIFGVLFQSSAVLADAVHDFGDAMAIGLSAYLEKVSTKQTDLRYTLGYQRFTILAALVTASILITGSTFLIIENTPKIFNPPVVNHQGTFALALLAIAINGFAAHLVHKGHSANQQILTLHFLEDILGWVVVLLVSILLQFTDWYFLDPLLSVAISLFILSQSLPKFLNNLQIFLEKAPEDLNLKALRRQIETMDGVHQVTQFNAWTMDGQRHIAMLHLHIETGADERLLKDQVHHLLEAHKIVESAIELDYSRLEHQHHTKL</sequence>
<dbReference type="InterPro" id="IPR058533">
    <property type="entry name" value="Cation_efflux_TM"/>
</dbReference>
<evidence type="ECO:0000259" key="8">
    <source>
        <dbReference type="Pfam" id="PF01545"/>
    </source>
</evidence>
<dbReference type="Pfam" id="PF01545">
    <property type="entry name" value="Cation_efflux"/>
    <property type="match status" value="1"/>
</dbReference>
<comment type="caution">
    <text evidence="9">The sequence shown here is derived from an EMBL/GenBank/DDBJ whole genome shotgun (WGS) entry which is preliminary data.</text>
</comment>
<evidence type="ECO:0000256" key="6">
    <source>
        <dbReference type="ARBA" id="ARBA00023136"/>
    </source>
</evidence>
<keyword evidence="6 7" id="KW-0472">Membrane</keyword>
<keyword evidence="2" id="KW-0813">Transport</keyword>
<dbReference type="AlphaFoldDB" id="A0A7X3G857"/>
<dbReference type="PANTHER" id="PTHR45755">
    <property type="match status" value="1"/>
</dbReference>
<dbReference type="OrthoDB" id="9809646at2"/>